<dbReference type="KEGG" id="smx:SM11_chr2115"/>
<sequence>MPACCGRLLMRTIFDLDAICSHGALCWQRNSPFVTHRVSSILRELPFARDIMDEEQQLEILSPVTDLGFVRILLADLHDELPSKVARFRQLADLSTSLGANGTMFTGGETTYLAWTEARSSFVHGNYIATVMLCQGLAEHLLASYLELGIDGEQLPPRVKFPITLERCLSRGIIVDADVKDLHRLMKLRNPLSHYRNIDDPSNLTHRALENQSPAADHVRGDASFALSVAVRLLSLPAFRVDK</sequence>
<dbReference type="EMBL" id="CP001830">
    <property type="protein sequence ID" value="AEH79377.1"/>
    <property type="molecule type" value="Genomic_DNA"/>
</dbReference>
<organism evidence="1 2">
    <name type="scientific">Sinorhizobium meliloti (strain SM11)</name>
    <dbReference type="NCBI Taxonomy" id="707241"/>
    <lineage>
        <taxon>Bacteria</taxon>
        <taxon>Pseudomonadati</taxon>
        <taxon>Pseudomonadota</taxon>
        <taxon>Alphaproteobacteria</taxon>
        <taxon>Hyphomicrobiales</taxon>
        <taxon>Rhizobiaceae</taxon>
        <taxon>Sinorhizobium/Ensifer group</taxon>
        <taxon>Sinorhizobium</taxon>
    </lineage>
</organism>
<accession>F7X1K1</accession>
<gene>
    <name evidence="1" type="ordered locus">SM11_chr2115</name>
</gene>
<dbReference type="AlphaFoldDB" id="F7X1K1"/>
<name>F7X1K1_SINMM</name>
<protein>
    <submittedName>
        <fullName evidence="1">Uncharacterized protein</fullName>
    </submittedName>
</protein>
<evidence type="ECO:0000313" key="2">
    <source>
        <dbReference type="Proteomes" id="UP000009045"/>
    </source>
</evidence>
<evidence type="ECO:0000313" key="1">
    <source>
        <dbReference type="EMBL" id="AEH79377.1"/>
    </source>
</evidence>
<reference evidence="1 2" key="1">
    <citation type="journal article" date="2011" name="J. Biotechnol.">
        <title>The complete genome sequence of the dominant Sinorhizobium meliloti field isolate SM11 extends the S. meliloti pan-genome.</title>
        <authorList>
            <person name="Schneiker-Bekel S."/>
            <person name="Wibberg D."/>
            <person name="Bekel T."/>
            <person name="Blom J."/>
            <person name="Linke B."/>
            <person name="Neuweger H."/>
            <person name="Stiens M."/>
            <person name="Vorholter F.J."/>
            <person name="Weidner S."/>
            <person name="Goesmann A."/>
            <person name="Puhler A."/>
            <person name="Schluter A."/>
        </authorList>
    </citation>
    <scope>NUCLEOTIDE SEQUENCE [LARGE SCALE GENOMIC DNA]</scope>
    <source>
        <strain evidence="1 2">SM11</strain>
    </source>
</reference>
<dbReference type="PATRIC" id="fig|707241.3.peg.2216"/>
<proteinExistence type="predicted"/>
<dbReference type="Proteomes" id="UP000009045">
    <property type="component" value="Chromosome"/>
</dbReference>
<dbReference type="HOGENOM" id="CLU_1184293_0_0_5"/>